<dbReference type="EC" id="1.1.1.133" evidence="3 6"/>
<evidence type="ECO:0000256" key="1">
    <source>
        <dbReference type="ARBA" id="ARBA00004781"/>
    </source>
</evidence>
<protein>
    <recommendedName>
        <fullName evidence="4 6">dTDP-4-dehydrorhamnose reductase</fullName>
        <ecNumber evidence="3 6">1.1.1.133</ecNumber>
    </recommendedName>
</protein>
<dbReference type="InterPro" id="IPR005913">
    <property type="entry name" value="dTDP_dehydrorham_reduct"/>
</dbReference>
<dbReference type="Proteomes" id="UP001528823">
    <property type="component" value="Unassembled WGS sequence"/>
</dbReference>
<dbReference type="EMBL" id="JAPMOU010000010">
    <property type="protein sequence ID" value="MDE1462257.1"/>
    <property type="molecule type" value="Genomic_DNA"/>
</dbReference>
<dbReference type="InterPro" id="IPR036291">
    <property type="entry name" value="NAD(P)-bd_dom_sf"/>
</dbReference>
<dbReference type="NCBIfam" id="TIGR01214">
    <property type="entry name" value="rmlD"/>
    <property type="match status" value="1"/>
</dbReference>
<comment type="pathway">
    <text evidence="1 6">Carbohydrate biosynthesis; dTDP-L-rhamnose biosynthesis.</text>
</comment>
<evidence type="ECO:0000259" key="7">
    <source>
        <dbReference type="Pfam" id="PF04321"/>
    </source>
</evidence>
<evidence type="ECO:0000256" key="4">
    <source>
        <dbReference type="ARBA" id="ARBA00017099"/>
    </source>
</evidence>
<evidence type="ECO:0000256" key="2">
    <source>
        <dbReference type="ARBA" id="ARBA00010944"/>
    </source>
</evidence>
<evidence type="ECO:0000313" key="9">
    <source>
        <dbReference type="Proteomes" id="UP001528823"/>
    </source>
</evidence>
<evidence type="ECO:0000256" key="6">
    <source>
        <dbReference type="RuleBase" id="RU364082"/>
    </source>
</evidence>
<dbReference type="InterPro" id="IPR029903">
    <property type="entry name" value="RmlD-like-bd"/>
</dbReference>
<dbReference type="Gene3D" id="3.40.50.720">
    <property type="entry name" value="NAD(P)-binding Rossmann-like Domain"/>
    <property type="match status" value="1"/>
</dbReference>
<keyword evidence="6" id="KW-0521">NADP</keyword>
<dbReference type="Pfam" id="PF04321">
    <property type="entry name" value="RmlD_sub_bind"/>
    <property type="match status" value="1"/>
</dbReference>
<dbReference type="PANTHER" id="PTHR10491:SF4">
    <property type="entry name" value="METHIONINE ADENOSYLTRANSFERASE 2 SUBUNIT BETA"/>
    <property type="match status" value="1"/>
</dbReference>
<accession>A0ABT5U7F5</accession>
<comment type="similarity">
    <text evidence="2 6">Belongs to the dTDP-4-dehydrorhamnose reductase family.</text>
</comment>
<evidence type="ECO:0000313" key="8">
    <source>
        <dbReference type="EMBL" id="MDE1462257.1"/>
    </source>
</evidence>
<evidence type="ECO:0000256" key="5">
    <source>
        <dbReference type="ARBA" id="ARBA00048200"/>
    </source>
</evidence>
<dbReference type="GO" id="GO:0008831">
    <property type="term" value="F:dTDP-4-dehydrorhamnose reductase activity"/>
    <property type="evidence" value="ECO:0007669"/>
    <property type="project" value="UniProtKB-EC"/>
</dbReference>
<organism evidence="8 9">
    <name type="scientific">Spartinivicinus poritis</name>
    <dbReference type="NCBI Taxonomy" id="2994640"/>
    <lineage>
        <taxon>Bacteria</taxon>
        <taxon>Pseudomonadati</taxon>
        <taxon>Pseudomonadota</taxon>
        <taxon>Gammaproteobacteria</taxon>
        <taxon>Oceanospirillales</taxon>
        <taxon>Zooshikellaceae</taxon>
        <taxon>Spartinivicinus</taxon>
    </lineage>
</organism>
<reference evidence="8 9" key="1">
    <citation type="submission" date="2022-11" db="EMBL/GenBank/DDBJ databases">
        <title>Spartinivicinus poritis sp. nov., isolated from scleractinian coral Porites lutea.</title>
        <authorList>
            <person name="Zhang G."/>
            <person name="Cai L."/>
            <person name="Wei Q."/>
        </authorList>
    </citation>
    <scope>NUCLEOTIDE SEQUENCE [LARGE SCALE GENOMIC DNA]</scope>
    <source>
        <strain evidence="8 9">A2-2</strain>
    </source>
</reference>
<dbReference type="PANTHER" id="PTHR10491">
    <property type="entry name" value="DTDP-4-DEHYDRORHAMNOSE REDUCTASE"/>
    <property type="match status" value="1"/>
</dbReference>
<dbReference type="RefSeq" id="WP_274688614.1">
    <property type="nucleotide sequence ID" value="NZ_JAPMOU010000010.1"/>
</dbReference>
<name>A0ABT5U7F5_9GAMM</name>
<keyword evidence="9" id="KW-1185">Reference proteome</keyword>
<dbReference type="Gene3D" id="3.90.25.10">
    <property type="entry name" value="UDP-galactose 4-epimerase, domain 1"/>
    <property type="match status" value="1"/>
</dbReference>
<dbReference type="CDD" id="cd05254">
    <property type="entry name" value="dTDP_HR_like_SDR_e"/>
    <property type="match status" value="1"/>
</dbReference>
<keyword evidence="6 8" id="KW-0560">Oxidoreductase</keyword>
<evidence type="ECO:0000256" key="3">
    <source>
        <dbReference type="ARBA" id="ARBA00012929"/>
    </source>
</evidence>
<comment type="cofactor">
    <cofactor evidence="6">
        <name>Mg(2+)</name>
        <dbReference type="ChEBI" id="CHEBI:18420"/>
    </cofactor>
    <text evidence="6">Binds 1 Mg(2+) ion per monomer.</text>
</comment>
<comment type="caution">
    <text evidence="8">The sequence shown here is derived from an EMBL/GenBank/DDBJ whole genome shotgun (WGS) entry which is preliminary data.</text>
</comment>
<comment type="function">
    <text evidence="6">Catalyzes the reduction of dTDP-6-deoxy-L-lyxo-4-hexulose to yield dTDP-L-rhamnose.</text>
</comment>
<sequence>MKVLVTGCRGQVGTYLKKQLKYKDEVEVIAVGHEELDITNGSAVINLVTNFQPDFIINAAAFTAVDKAEVDRELAYKVNRDGALFLAKAAELVNAVVLHISTDYVFDGALNRSYIETDEPSPNNVYGASKLAGEKAVIKYCSKYIILRTAWVFGEYGNNFVKTMLKLGQEKKELSIVGDQYGGPTYAGDIASTLISIAEKINNSNDVQYGVYHYSGGAYVSWYDFSVEIFKSATERLVLDRAPILNSIPTADYLTPAERPANSCLNCQKIETQFGIKPSNWQQALNNIQAYI</sequence>
<feature type="domain" description="RmlD-like substrate binding" evidence="7">
    <location>
        <begin position="1"/>
        <end position="288"/>
    </location>
</feature>
<dbReference type="SUPFAM" id="SSF51735">
    <property type="entry name" value="NAD(P)-binding Rossmann-fold domains"/>
    <property type="match status" value="1"/>
</dbReference>
<gene>
    <name evidence="8" type="primary">rfbD</name>
    <name evidence="8" type="ORF">ORQ98_09750</name>
</gene>
<proteinExistence type="inferred from homology"/>
<comment type="catalytic activity">
    <reaction evidence="5 6">
        <text>dTDP-beta-L-rhamnose + NADP(+) = dTDP-4-dehydro-beta-L-rhamnose + NADPH + H(+)</text>
        <dbReference type="Rhea" id="RHEA:21796"/>
        <dbReference type="ChEBI" id="CHEBI:15378"/>
        <dbReference type="ChEBI" id="CHEBI:57510"/>
        <dbReference type="ChEBI" id="CHEBI:57783"/>
        <dbReference type="ChEBI" id="CHEBI:58349"/>
        <dbReference type="ChEBI" id="CHEBI:62830"/>
        <dbReference type="EC" id="1.1.1.133"/>
    </reaction>
</comment>